<dbReference type="Proteomes" id="UP000316008">
    <property type="component" value="Unassembled WGS sequence"/>
</dbReference>
<dbReference type="Pfam" id="PF00132">
    <property type="entry name" value="Hexapep"/>
    <property type="match status" value="1"/>
</dbReference>
<dbReference type="RefSeq" id="WP_144334537.1">
    <property type="nucleotide sequence ID" value="NZ_VLPL01000011.1"/>
</dbReference>
<dbReference type="CDD" id="cd03360">
    <property type="entry name" value="LbH_AT_putative"/>
    <property type="match status" value="1"/>
</dbReference>
<evidence type="ECO:0000256" key="2">
    <source>
        <dbReference type="ARBA" id="ARBA00022679"/>
    </source>
</evidence>
<comment type="similarity">
    <text evidence="1">Belongs to the transferase hexapeptide repeat family.</text>
</comment>
<dbReference type="InterPro" id="IPR050179">
    <property type="entry name" value="Trans_hexapeptide_repeat"/>
</dbReference>
<evidence type="ECO:0000256" key="4">
    <source>
        <dbReference type="ARBA" id="ARBA00023315"/>
    </source>
</evidence>
<dbReference type="EMBL" id="VLPL01000011">
    <property type="protein sequence ID" value="TSJ39878.1"/>
    <property type="molecule type" value="Genomic_DNA"/>
</dbReference>
<comment type="caution">
    <text evidence="6">The sequence shown here is derived from an EMBL/GenBank/DDBJ whole genome shotgun (WGS) entry which is preliminary data.</text>
</comment>
<keyword evidence="4" id="KW-0012">Acyltransferase</keyword>
<proteinExistence type="inferred from homology"/>
<evidence type="ECO:0000256" key="3">
    <source>
        <dbReference type="ARBA" id="ARBA00022737"/>
    </source>
</evidence>
<dbReference type="InterPro" id="IPR020019">
    <property type="entry name" value="AcTrfase_PglD-like"/>
</dbReference>
<name>A0A556MJ05_9FLAO</name>
<dbReference type="PANTHER" id="PTHR43300">
    <property type="entry name" value="ACETYLTRANSFERASE"/>
    <property type="match status" value="1"/>
</dbReference>
<organism evidence="6 7">
    <name type="scientific">Fluviicola chungangensis</name>
    <dbReference type="NCBI Taxonomy" id="2597671"/>
    <lineage>
        <taxon>Bacteria</taxon>
        <taxon>Pseudomonadati</taxon>
        <taxon>Bacteroidota</taxon>
        <taxon>Flavobacteriia</taxon>
        <taxon>Flavobacteriales</taxon>
        <taxon>Crocinitomicaceae</taxon>
        <taxon>Fluviicola</taxon>
    </lineage>
</organism>
<dbReference type="NCBIfam" id="TIGR03570">
    <property type="entry name" value="NeuD_NnaD"/>
    <property type="match status" value="1"/>
</dbReference>
<evidence type="ECO:0000313" key="7">
    <source>
        <dbReference type="Proteomes" id="UP000316008"/>
    </source>
</evidence>
<feature type="site" description="Increases basicity of active site His" evidence="5">
    <location>
        <position position="138"/>
    </location>
</feature>
<dbReference type="InterPro" id="IPR018357">
    <property type="entry name" value="Hexapep_transf_CS"/>
</dbReference>
<gene>
    <name evidence="6" type="ORF">FO442_17635</name>
</gene>
<sequence>MILIGAGGLATQLTDVIRRLHPAKPLAFFDNVTVRETGETKFGCRILTNWDEFSAELPEHGNEVVMALASLKAKMGFHDLLAAKGIECSTIIAQTALIGSQNVSIGTGSVILEHCIIESNVIIGRMCLVNTSSKLFHDTQIGDFCEIAPNSSVLGKCTIGNNVFIGANATILPGIIIGDHVVIGAGSIVTKNVESGTRVKGNPAKSF</sequence>
<dbReference type="SUPFAM" id="SSF51161">
    <property type="entry name" value="Trimeric LpxA-like enzymes"/>
    <property type="match status" value="1"/>
</dbReference>
<dbReference type="Gene3D" id="2.160.10.10">
    <property type="entry name" value="Hexapeptide repeat proteins"/>
    <property type="match status" value="2"/>
</dbReference>
<keyword evidence="7" id="KW-1185">Reference proteome</keyword>
<dbReference type="AlphaFoldDB" id="A0A556MJ05"/>
<accession>A0A556MJ05</accession>
<protein>
    <submittedName>
        <fullName evidence="6">Acetyltransferase</fullName>
    </submittedName>
</protein>
<feature type="active site" description="Proton acceptor" evidence="5">
    <location>
        <position position="137"/>
    </location>
</feature>
<dbReference type="GO" id="GO:0016746">
    <property type="term" value="F:acyltransferase activity"/>
    <property type="evidence" value="ECO:0007669"/>
    <property type="project" value="UniProtKB-KW"/>
</dbReference>
<keyword evidence="3" id="KW-0677">Repeat</keyword>
<evidence type="ECO:0000313" key="6">
    <source>
        <dbReference type="EMBL" id="TSJ39878.1"/>
    </source>
</evidence>
<dbReference type="OrthoDB" id="708224at2"/>
<dbReference type="InterPro" id="IPR011004">
    <property type="entry name" value="Trimer_LpxA-like_sf"/>
</dbReference>
<dbReference type="InterPro" id="IPR001451">
    <property type="entry name" value="Hexapep"/>
</dbReference>
<keyword evidence="2 6" id="KW-0808">Transferase</keyword>
<dbReference type="PROSITE" id="PS00101">
    <property type="entry name" value="HEXAPEP_TRANSFERASES"/>
    <property type="match status" value="1"/>
</dbReference>
<evidence type="ECO:0000256" key="5">
    <source>
        <dbReference type="PIRSR" id="PIRSR620019-1"/>
    </source>
</evidence>
<evidence type="ECO:0000256" key="1">
    <source>
        <dbReference type="ARBA" id="ARBA00007274"/>
    </source>
</evidence>
<reference evidence="6 7" key="1">
    <citation type="submission" date="2019-07" db="EMBL/GenBank/DDBJ databases">
        <authorList>
            <person name="Huq M.A."/>
        </authorList>
    </citation>
    <scope>NUCLEOTIDE SEQUENCE [LARGE SCALE GENOMIC DNA]</scope>
    <source>
        <strain evidence="6 7">MAH-3</strain>
    </source>
</reference>